<dbReference type="InterPro" id="IPR046342">
    <property type="entry name" value="CBS_dom_sf"/>
</dbReference>
<gene>
    <name evidence="11" type="ORF">B4O97_15285</name>
</gene>
<dbReference type="SMART" id="SM00924">
    <property type="entry name" value="MgtE_N"/>
    <property type="match status" value="1"/>
</dbReference>
<dbReference type="GO" id="GO:0046872">
    <property type="term" value="F:metal ion binding"/>
    <property type="evidence" value="ECO:0007669"/>
    <property type="project" value="UniProtKB-KW"/>
</dbReference>
<evidence type="ECO:0000256" key="8">
    <source>
        <dbReference type="PROSITE-ProRule" id="PRU00703"/>
    </source>
</evidence>
<dbReference type="Pfam" id="PF01769">
    <property type="entry name" value="MgtE"/>
    <property type="match status" value="1"/>
</dbReference>
<keyword evidence="5 9" id="KW-0460">Magnesium</keyword>
<dbReference type="RefSeq" id="WP_083052146.1">
    <property type="nucleotide sequence ID" value="NZ_CAXXQO010000002.1"/>
</dbReference>
<keyword evidence="12" id="KW-1185">Reference proteome</keyword>
<dbReference type="GO" id="GO:0015095">
    <property type="term" value="F:magnesium ion transmembrane transporter activity"/>
    <property type="evidence" value="ECO:0007669"/>
    <property type="project" value="UniProtKB-UniRule"/>
</dbReference>
<comment type="similarity">
    <text evidence="2 9">Belongs to the SLC41A transporter family.</text>
</comment>
<comment type="caution">
    <text evidence="11">The sequence shown here is derived from an EMBL/GenBank/DDBJ whole genome shotgun (WGS) entry which is preliminary data.</text>
</comment>
<dbReference type="EMBL" id="MWQY01000019">
    <property type="protein sequence ID" value="ORC32815.1"/>
    <property type="molecule type" value="Genomic_DNA"/>
</dbReference>
<sequence length="446" mass="49627">MRDLNEILSEQPHTPAQLNELLAGIPLAELIDQWDSLEEEQKKEVFHALDREDKGDLLISLPASEQAALTEMIGDGDFKDLLQDMEPDDLVDFIQAASSEVRKTLWRKLSPESKREILYLLRFDEDDAAGLMTPRFLAVQSHISVSQALHFLRRNAKKVEMVYYIYVVDKERRLQGVCSLKDILTAPDDAIIENVMEREIIAVREDTDQEEVAKILETYDVMALPVVNSQNALLGIITFDDIIDVIREEQTEDVYKMGAMEGGLDRYLDSSIVALVKKRVPWLIILLLVGTITTNVVHHYESLVIGAAFLFVFMPVITQTGGNTGSQSSTLMIRGLATGEIHFRDIGTVMLKEILVGLIMGFVTGGVIILRSYLLPPGIPLFDAAVIGVSLTFVVVFSTFIGALAPLVIHRMGFDPTVMSAPLMATVIDVCGLTIYFETARIFLGL</sequence>
<keyword evidence="9" id="KW-0479">Metal-binding</keyword>
<dbReference type="GO" id="GO:0005886">
    <property type="term" value="C:plasma membrane"/>
    <property type="evidence" value="ECO:0007669"/>
    <property type="project" value="UniProtKB-SubCell"/>
</dbReference>
<evidence type="ECO:0000313" key="12">
    <source>
        <dbReference type="Proteomes" id="UP000192343"/>
    </source>
</evidence>
<comment type="subunit">
    <text evidence="9">Homodimer.</text>
</comment>
<dbReference type="PROSITE" id="PS51371">
    <property type="entry name" value="CBS"/>
    <property type="match status" value="2"/>
</dbReference>
<dbReference type="SUPFAM" id="SSF161093">
    <property type="entry name" value="MgtE membrane domain-like"/>
    <property type="match status" value="1"/>
</dbReference>
<feature type="transmembrane region" description="Helical" evidence="9">
    <location>
        <begin position="303"/>
        <end position="322"/>
    </location>
</feature>
<reference evidence="11 12" key="1">
    <citation type="submission" date="2017-03" db="EMBL/GenBank/DDBJ databases">
        <title>Draft Genome sequence of Marispirochaeta sp. strain JC444.</title>
        <authorList>
            <person name="Shivani Y."/>
            <person name="Subhash Y."/>
            <person name="Sasikala C."/>
            <person name="Ramana C."/>
        </authorList>
    </citation>
    <scope>NUCLEOTIDE SEQUENCE [LARGE SCALE GENOMIC DNA]</scope>
    <source>
        <strain evidence="11 12">JC444</strain>
    </source>
</reference>
<feature type="transmembrane region" description="Helical" evidence="9">
    <location>
        <begin position="354"/>
        <end position="374"/>
    </location>
</feature>
<evidence type="ECO:0000256" key="4">
    <source>
        <dbReference type="ARBA" id="ARBA00022692"/>
    </source>
</evidence>
<dbReference type="SUPFAM" id="SSF54631">
    <property type="entry name" value="CBS-domain pair"/>
    <property type="match status" value="1"/>
</dbReference>
<dbReference type="CDD" id="cd04606">
    <property type="entry name" value="CBS_pair_Mg_transporter"/>
    <property type="match status" value="1"/>
</dbReference>
<dbReference type="Gene3D" id="1.25.60.10">
    <property type="entry name" value="MgtE N-terminal domain-like"/>
    <property type="match status" value="1"/>
</dbReference>
<organism evidence="11 12">
    <name type="scientific">Marispirochaeta aestuarii</name>
    <dbReference type="NCBI Taxonomy" id="1963862"/>
    <lineage>
        <taxon>Bacteria</taxon>
        <taxon>Pseudomonadati</taxon>
        <taxon>Spirochaetota</taxon>
        <taxon>Spirochaetia</taxon>
        <taxon>Spirochaetales</taxon>
        <taxon>Spirochaetaceae</taxon>
        <taxon>Marispirochaeta</taxon>
    </lineage>
</organism>
<dbReference type="AlphaFoldDB" id="A0A1Y1RUP9"/>
<feature type="transmembrane region" description="Helical" evidence="9">
    <location>
        <begin position="280"/>
        <end position="297"/>
    </location>
</feature>
<evidence type="ECO:0000259" key="10">
    <source>
        <dbReference type="PROSITE" id="PS51371"/>
    </source>
</evidence>
<evidence type="ECO:0000313" key="11">
    <source>
        <dbReference type="EMBL" id="ORC32815.1"/>
    </source>
</evidence>
<dbReference type="NCBIfam" id="TIGR00400">
    <property type="entry name" value="mgtE"/>
    <property type="match status" value="1"/>
</dbReference>
<dbReference type="SMART" id="SM00116">
    <property type="entry name" value="CBS"/>
    <property type="match status" value="2"/>
</dbReference>
<keyword evidence="3 9" id="KW-0813">Transport</keyword>
<dbReference type="Gene3D" id="3.10.580.10">
    <property type="entry name" value="CBS-domain"/>
    <property type="match status" value="1"/>
</dbReference>
<dbReference type="InterPro" id="IPR006667">
    <property type="entry name" value="SLC41_membr_dom"/>
</dbReference>
<protein>
    <recommendedName>
        <fullName evidence="9">Magnesium transporter MgtE</fullName>
    </recommendedName>
</protein>
<dbReference type="PANTHER" id="PTHR43773:SF1">
    <property type="entry name" value="MAGNESIUM TRANSPORTER MGTE"/>
    <property type="match status" value="1"/>
</dbReference>
<dbReference type="InterPro" id="IPR036739">
    <property type="entry name" value="SLC41_membr_dom_sf"/>
</dbReference>
<dbReference type="STRING" id="1963862.B4O97_15285"/>
<dbReference type="Pfam" id="PF03448">
    <property type="entry name" value="MgtE_N"/>
    <property type="match status" value="1"/>
</dbReference>
<dbReference type="OrthoDB" id="9790355at2"/>
<feature type="transmembrane region" description="Helical" evidence="9">
    <location>
        <begin position="386"/>
        <end position="409"/>
    </location>
</feature>
<dbReference type="SUPFAM" id="SSF158791">
    <property type="entry name" value="MgtE N-terminal domain-like"/>
    <property type="match status" value="1"/>
</dbReference>
<feature type="transmembrane region" description="Helical" evidence="9">
    <location>
        <begin position="421"/>
        <end position="444"/>
    </location>
</feature>
<comment type="subcellular location">
    <subcellularLocation>
        <location evidence="9">Cell membrane</location>
        <topology evidence="9">Multi-pass membrane protein</topology>
    </subcellularLocation>
    <subcellularLocation>
        <location evidence="1">Membrane</location>
        <topology evidence="1">Multi-pass membrane protein</topology>
    </subcellularLocation>
</comment>
<keyword evidence="6 9" id="KW-1133">Transmembrane helix</keyword>
<keyword evidence="7 9" id="KW-0472">Membrane</keyword>
<dbReference type="PANTHER" id="PTHR43773">
    <property type="entry name" value="MAGNESIUM TRANSPORTER MGTE"/>
    <property type="match status" value="1"/>
</dbReference>
<evidence type="ECO:0000256" key="3">
    <source>
        <dbReference type="ARBA" id="ARBA00022448"/>
    </source>
</evidence>
<evidence type="ECO:0000256" key="6">
    <source>
        <dbReference type="ARBA" id="ARBA00022989"/>
    </source>
</evidence>
<dbReference type="Gene3D" id="1.10.357.20">
    <property type="entry name" value="SLC41 divalent cation transporters, integral membrane domain"/>
    <property type="match status" value="1"/>
</dbReference>
<dbReference type="InterPro" id="IPR000644">
    <property type="entry name" value="CBS_dom"/>
</dbReference>
<dbReference type="InterPro" id="IPR006669">
    <property type="entry name" value="MgtE_transporter"/>
</dbReference>
<name>A0A1Y1RUP9_9SPIO</name>
<dbReference type="InterPro" id="IPR006668">
    <property type="entry name" value="Mg_transptr_MgtE_intracell_dom"/>
</dbReference>
<accession>A0A1Y1RUP9</accession>
<feature type="domain" description="CBS" evidence="10">
    <location>
        <begin position="196"/>
        <end position="252"/>
    </location>
</feature>
<evidence type="ECO:0000256" key="7">
    <source>
        <dbReference type="ARBA" id="ARBA00023136"/>
    </source>
</evidence>
<dbReference type="Pfam" id="PF00571">
    <property type="entry name" value="CBS"/>
    <property type="match status" value="2"/>
</dbReference>
<keyword evidence="9" id="KW-1003">Cell membrane</keyword>
<keyword evidence="4 9" id="KW-0812">Transmembrane</keyword>
<comment type="function">
    <text evidence="9">Acts as a magnesium transporter.</text>
</comment>
<dbReference type="InterPro" id="IPR038076">
    <property type="entry name" value="MgtE_N_sf"/>
</dbReference>
<evidence type="ECO:0000256" key="1">
    <source>
        <dbReference type="ARBA" id="ARBA00004141"/>
    </source>
</evidence>
<dbReference type="Proteomes" id="UP000192343">
    <property type="component" value="Unassembled WGS sequence"/>
</dbReference>
<keyword evidence="8" id="KW-0129">CBS domain</keyword>
<evidence type="ECO:0000256" key="2">
    <source>
        <dbReference type="ARBA" id="ARBA00009749"/>
    </source>
</evidence>
<proteinExistence type="inferred from homology"/>
<evidence type="ECO:0000256" key="9">
    <source>
        <dbReference type="RuleBase" id="RU362011"/>
    </source>
</evidence>
<evidence type="ECO:0000256" key="5">
    <source>
        <dbReference type="ARBA" id="ARBA00022842"/>
    </source>
</evidence>
<feature type="domain" description="CBS" evidence="10">
    <location>
        <begin position="132"/>
        <end position="193"/>
    </location>
</feature>